<dbReference type="Proteomes" id="UP000193944">
    <property type="component" value="Unassembled WGS sequence"/>
</dbReference>
<organism evidence="3 4">
    <name type="scientific">Anaeromyces robustus</name>
    <dbReference type="NCBI Taxonomy" id="1754192"/>
    <lineage>
        <taxon>Eukaryota</taxon>
        <taxon>Fungi</taxon>
        <taxon>Fungi incertae sedis</taxon>
        <taxon>Chytridiomycota</taxon>
        <taxon>Chytridiomycota incertae sedis</taxon>
        <taxon>Neocallimastigomycetes</taxon>
        <taxon>Neocallimastigales</taxon>
        <taxon>Neocallimastigaceae</taxon>
        <taxon>Anaeromyces</taxon>
    </lineage>
</organism>
<evidence type="ECO:0000256" key="1">
    <source>
        <dbReference type="SAM" id="MobiDB-lite"/>
    </source>
</evidence>
<gene>
    <name evidence="3" type="ORF">BCR32DRAFT_277783</name>
</gene>
<feature type="region of interest" description="Disordered" evidence="1">
    <location>
        <begin position="87"/>
        <end position="131"/>
    </location>
</feature>
<comment type="caution">
    <text evidence="3">The sequence shown here is derived from an EMBL/GenBank/DDBJ whole genome shotgun (WGS) entry which is preliminary data.</text>
</comment>
<accession>A0A1Y1XE28</accession>
<dbReference type="EMBL" id="MCFG01000067">
    <property type="protein sequence ID" value="ORX83706.1"/>
    <property type="molecule type" value="Genomic_DNA"/>
</dbReference>
<reference evidence="3 4" key="1">
    <citation type="submission" date="2016-08" db="EMBL/GenBank/DDBJ databases">
        <title>A Parts List for Fungal Cellulosomes Revealed by Comparative Genomics.</title>
        <authorList>
            <consortium name="DOE Joint Genome Institute"/>
            <person name="Haitjema C.H."/>
            <person name="Gilmore S.P."/>
            <person name="Henske J.K."/>
            <person name="Solomon K.V."/>
            <person name="De Groot R."/>
            <person name="Kuo A."/>
            <person name="Mondo S.J."/>
            <person name="Salamov A.A."/>
            <person name="Labutti K."/>
            <person name="Zhao Z."/>
            <person name="Chiniquy J."/>
            <person name="Barry K."/>
            <person name="Brewer H.M."/>
            <person name="Purvine S.O."/>
            <person name="Wright A.T."/>
            <person name="Boxma B."/>
            <person name="Van Alen T."/>
            <person name="Hackstein J.H."/>
            <person name="Baker S.E."/>
            <person name="Grigoriev I.V."/>
            <person name="O'Malley M.A."/>
        </authorList>
    </citation>
    <scope>NUCLEOTIDE SEQUENCE [LARGE SCALE GENOMIC DNA]</scope>
    <source>
        <strain evidence="3 4">S4</strain>
    </source>
</reference>
<keyword evidence="4" id="KW-1185">Reference proteome</keyword>
<keyword evidence="2" id="KW-0732">Signal</keyword>
<evidence type="ECO:0000313" key="3">
    <source>
        <dbReference type="EMBL" id="ORX83706.1"/>
    </source>
</evidence>
<proteinExistence type="predicted"/>
<protein>
    <submittedName>
        <fullName evidence="3">Uncharacterized protein</fullName>
    </submittedName>
</protein>
<name>A0A1Y1XE28_9FUNG</name>
<feature type="region of interest" description="Disordered" evidence="1">
    <location>
        <begin position="272"/>
        <end position="293"/>
    </location>
</feature>
<feature type="chain" id="PRO_5011988115" evidence="2">
    <location>
        <begin position="24"/>
        <end position="431"/>
    </location>
</feature>
<dbReference type="AlphaFoldDB" id="A0A1Y1XE28"/>
<feature type="compositionally biased region" description="Basic and acidic residues" evidence="1">
    <location>
        <begin position="283"/>
        <end position="293"/>
    </location>
</feature>
<sequence>MKYFKYILITTTVLSLNFQNSFGSPITEVNDDNNNLSRRGNNVFVDFFSFVGNHKQNNNNKKQNKLSRRNIFKDFFTFVGENNHGNVGYAPANAPTEDDIKEDMERQRIKEEEERQRKAEEEKKMKEKEEKLKKKHKKILLEAVRKIILDKSESLGITTDSIDSDMEIIEKDFNIKGTRFFRKLREKNDEIRNKESGLSRRNYCGGYCMGGAALHDTPTYGKGEEEAFKCFYQKMPIFGPIIDVIVNPSKLKEGNPVYDFFTFIGKNNHGRVGPGGSEVASVDDVRRDEEERKEQEENYLHDINALLKKMYEMYDKLEIDSDFINLNVKSVKFNLEKEMYSNSLDWVTETQDCLISKLSEDEQESMKIYKVIRNAVIFGTTFMVGYEDIAQNFIDGKFLEGNISVLGNTQEMLDKIFNALGIDDDDDKDDE</sequence>
<reference evidence="3 4" key="2">
    <citation type="submission" date="2016-08" db="EMBL/GenBank/DDBJ databases">
        <title>Pervasive Adenine N6-methylation of Active Genes in Fungi.</title>
        <authorList>
            <consortium name="DOE Joint Genome Institute"/>
            <person name="Mondo S.J."/>
            <person name="Dannebaum R.O."/>
            <person name="Kuo R.C."/>
            <person name="Labutti K."/>
            <person name="Haridas S."/>
            <person name="Kuo A."/>
            <person name="Salamov A."/>
            <person name="Ahrendt S.R."/>
            <person name="Lipzen A."/>
            <person name="Sullivan W."/>
            <person name="Andreopoulos W.B."/>
            <person name="Clum A."/>
            <person name="Lindquist E."/>
            <person name="Daum C."/>
            <person name="Ramamoorthy G.K."/>
            <person name="Gryganskyi A."/>
            <person name="Culley D."/>
            <person name="Magnuson J.K."/>
            <person name="James T.Y."/>
            <person name="O'Malley M.A."/>
            <person name="Stajich J.E."/>
            <person name="Spatafora J.W."/>
            <person name="Visel A."/>
            <person name="Grigoriev I.V."/>
        </authorList>
    </citation>
    <scope>NUCLEOTIDE SEQUENCE [LARGE SCALE GENOMIC DNA]</scope>
    <source>
        <strain evidence="3 4">S4</strain>
    </source>
</reference>
<feature type="compositionally biased region" description="Basic and acidic residues" evidence="1">
    <location>
        <begin position="103"/>
        <end position="131"/>
    </location>
</feature>
<evidence type="ECO:0000313" key="4">
    <source>
        <dbReference type="Proteomes" id="UP000193944"/>
    </source>
</evidence>
<evidence type="ECO:0000256" key="2">
    <source>
        <dbReference type="SAM" id="SignalP"/>
    </source>
</evidence>
<feature type="signal peptide" evidence="2">
    <location>
        <begin position="1"/>
        <end position="23"/>
    </location>
</feature>